<dbReference type="Gene3D" id="3.10.129.10">
    <property type="entry name" value="Hotdog Thioesterase"/>
    <property type="match status" value="1"/>
</dbReference>
<evidence type="ECO:0000313" key="2">
    <source>
        <dbReference type="Proteomes" id="UP000800981"/>
    </source>
</evidence>
<comment type="caution">
    <text evidence="1">The sequence shown here is derived from an EMBL/GenBank/DDBJ whole genome shotgun (WGS) entry which is preliminary data.</text>
</comment>
<protein>
    <submittedName>
        <fullName evidence="1">Acyl-CoA thioesterase</fullName>
    </submittedName>
</protein>
<dbReference type="CDD" id="cd00586">
    <property type="entry name" value="4HBT"/>
    <property type="match status" value="1"/>
</dbReference>
<gene>
    <name evidence="1" type="ORF">G9H71_03070</name>
</gene>
<dbReference type="InterPro" id="IPR050563">
    <property type="entry name" value="4-hydroxybenzoyl-CoA_TE"/>
</dbReference>
<dbReference type="Pfam" id="PF13279">
    <property type="entry name" value="4HBT_2"/>
    <property type="match status" value="1"/>
</dbReference>
<name>A0ABX0GPK0_9ACTN</name>
<keyword evidence="2" id="KW-1185">Reference proteome</keyword>
<organism evidence="1 2">
    <name type="scientific">Motilibacter deserti</name>
    <dbReference type="NCBI Taxonomy" id="2714956"/>
    <lineage>
        <taxon>Bacteria</taxon>
        <taxon>Bacillati</taxon>
        <taxon>Actinomycetota</taxon>
        <taxon>Actinomycetes</taxon>
        <taxon>Motilibacterales</taxon>
        <taxon>Motilibacteraceae</taxon>
        <taxon>Motilibacter</taxon>
    </lineage>
</organism>
<dbReference type="PANTHER" id="PTHR31793:SF24">
    <property type="entry name" value="LONG-CHAIN ACYL-COA THIOESTERASE FADM"/>
    <property type="match status" value="1"/>
</dbReference>
<reference evidence="1 2" key="1">
    <citation type="submission" date="2020-03" db="EMBL/GenBank/DDBJ databases">
        <title>Two novel Motilibacter sp.</title>
        <authorList>
            <person name="Liu S."/>
        </authorList>
    </citation>
    <scope>NUCLEOTIDE SEQUENCE [LARGE SCALE GENOMIC DNA]</scope>
    <source>
        <strain evidence="1 2">E257</strain>
    </source>
</reference>
<sequence>MPRHRVRVPMRWGDMDAFQHVNNVAYLGYLEEARVDMLFVLGEESGVAALRDGVVVARHEIDYVAPLVWHPRGIDIDVWVERVGGASFELAYVVQDDERVYARARSTMVAFDLGAGRARRLTTEERAFLERFAEDAPR</sequence>
<dbReference type="RefSeq" id="WP_166277642.1">
    <property type="nucleotide sequence ID" value="NZ_JAANNP010000001.1"/>
</dbReference>
<accession>A0ABX0GPK0</accession>
<evidence type="ECO:0000313" key="1">
    <source>
        <dbReference type="EMBL" id="NHC12761.1"/>
    </source>
</evidence>
<dbReference type="SUPFAM" id="SSF54637">
    <property type="entry name" value="Thioesterase/thiol ester dehydrase-isomerase"/>
    <property type="match status" value="1"/>
</dbReference>
<dbReference type="PANTHER" id="PTHR31793">
    <property type="entry name" value="4-HYDROXYBENZOYL-COA THIOESTERASE FAMILY MEMBER"/>
    <property type="match status" value="1"/>
</dbReference>
<dbReference type="Proteomes" id="UP000800981">
    <property type="component" value="Unassembled WGS sequence"/>
</dbReference>
<dbReference type="InterPro" id="IPR029069">
    <property type="entry name" value="HotDog_dom_sf"/>
</dbReference>
<proteinExistence type="predicted"/>
<dbReference type="EMBL" id="JAANNP010000001">
    <property type="protein sequence ID" value="NHC12761.1"/>
    <property type="molecule type" value="Genomic_DNA"/>
</dbReference>